<dbReference type="SUPFAM" id="SSF51735">
    <property type="entry name" value="NAD(P)-binding Rossmann-fold domains"/>
    <property type="match status" value="1"/>
</dbReference>
<keyword evidence="3" id="KW-1185">Reference proteome</keyword>
<dbReference type="STRING" id="237018.SAMN04489723_104221"/>
<organism evidence="2 3">
    <name type="scientific">Algoriphagus aquimarinus</name>
    <dbReference type="NCBI Taxonomy" id="237018"/>
    <lineage>
        <taxon>Bacteria</taxon>
        <taxon>Pseudomonadati</taxon>
        <taxon>Bacteroidota</taxon>
        <taxon>Cytophagia</taxon>
        <taxon>Cytophagales</taxon>
        <taxon>Cyclobacteriaceae</taxon>
        <taxon>Algoriphagus</taxon>
    </lineage>
</organism>
<name>A0A1I0YAU5_9BACT</name>
<dbReference type="Proteomes" id="UP000198790">
    <property type="component" value="Unassembled WGS sequence"/>
</dbReference>
<dbReference type="GO" id="GO:0016491">
    <property type="term" value="F:oxidoreductase activity"/>
    <property type="evidence" value="ECO:0007669"/>
    <property type="project" value="InterPro"/>
</dbReference>
<reference evidence="2 3" key="1">
    <citation type="submission" date="2016-10" db="EMBL/GenBank/DDBJ databases">
        <authorList>
            <person name="de Groot N.N."/>
        </authorList>
    </citation>
    <scope>NUCLEOTIDE SEQUENCE [LARGE SCALE GENOMIC DNA]</scope>
    <source>
        <strain evidence="2 3">DSM 23399</strain>
    </source>
</reference>
<dbReference type="InterPro" id="IPR052711">
    <property type="entry name" value="Zinc_ADH-like"/>
</dbReference>
<sequence>MRAITLDSNQDSRLLLAEVQTRNLQPGEVRVMIKAAALNHRDEWCRKGLYPNIQDGVVLGSDGAGIVTEIGEGVAYDWLQKEVIINPALNWGENQKVQSSSFEILGIPRNGTLADSVIVPVDRLYDKPAHMTWEEAGALPLAGLTAFRALTYQGEIQAGENLLVTGFGGGVAQFAVQFGMALGANVSTSSSSPAKLERAKAIGVSKTFNYLDHNWITKALEETNGFDLIIDGAVGDTLNHLIQVAKPGGKIVFYGATLGNPNKIEARKIFWNQLKIMGTTMGSDLDFKNMISLVCEKKIQPIIDQVFKFDQAEEAFDRMRDGMQTGKIVLVP</sequence>
<dbReference type="EMBL" id="FOKK01000004">
    <property type="protein sequence ID" value="SFB10515.1"/>
    <property type="molecule type" value="Genomic_DNA"/>
</dbReference>
<feature type="domain" description="Enoyl reductase (ER)" evidence="1">
    <location>
        <begin position="7"/>
        <end position="330"/>
    </location>
</feature>
<evidence type="ECO:0000313" key="2">
    <source>
        <dbReference type="EMBL" id="SFB10515.1"/>
    </source>
</evidence>
<dbReference type="RefSeq" id="WP_092895705.1">
    <property type="nucleotide sequence ID" value="NZ_FOKK01000004.1"/>
</dbReference>
<dbReference type="PANTHER" id="PTHR45033:SF3">
    <property type="entry name" value="DEHYDROGENASE, PUTATIVE (AFU_ORTHOLOGUE AFUA_2G13270)-RELATED"/>
    <property type="match status" value="1"/>
</dbReference>
<dbReference type="Pfam" id="PF00107">
    <property type="entry name" value="ADH_zinc_N"/>
    <property type="match status" value="1"/>
</dbReference>
<evidence type="ECO:0000313" key="3">
    <source>
        <dbReference type="Proteomes" id="UP000198790"/>
    </source>
</evidence>
<gene>
    <name evidence="2" type="ORF">SAMN04489723_104221</name>
</gene>
<protein>
    <submittedName>
        <fullName evidence="2">NADPH:quinone reductase</fullName>
    </submittedName>
</protein>
<dbReference type="InterPro" id="IPR020843">
    <property type="entry name" value="ER"/>
</dbReference>
<dbReference type="InterPro" id="IPR036291">
    <property type="entry name" value="NAD(P)-bd_dom_sf"/>
</dbReference>
<dbReference type="Gene3D" id="3.90.180.10">
    <property type="entry name" value="Medium-chain alcohol dehydrogenases, catalytic domain"/>
    <property type="match status" value="1"/>
</dbReference>
<dbReference type="Pfam" id="PF08240">
    <property type="entry name" value="ADH_N"/>
    <property type="match status" value="1"/>
</dbReference>
<dbReference type="PANTHER" id="PTHR45033">
    <property type="match status" value="1"/>
</dbReference>
<dbReference type="OrthoDB" id="9787435at2"/>
<proteinExistence type="predicted"/>
<dbReference type="InterPro" id="IPR011032">
    <property type="entry name" value="GroES-like_sf"/>
</dbReference>
<dbReference type="Gene3D" id="3.40.50.720">
    <property type="entry name" value="NAD(P)-binding Rossmann-like Domain"/>
    <property type="match status" value="1"/>
</dbReference>
<evidence type="ECO:0000259" key="1">
    <source>
        <dbReference type="SMART" id="SM00829"/>
    </source>
</evidence>
<dbReference type="InterPro" id="IPR013149">
    <property type="entry name" value="ADH-like_C"/>
</dbReference>
<dbReference type="AlphaFoldDB" id="A0A1I0YAU5"/>
<accession>A0A1I0YAU5</accession>
<dbReference type="SUPFAM" id="SSF50129">
    <property type="entry name" value="GroES-like"/>
    <property type="match status" value="1"/>
</dbReference>
<dbReference type="InterPro" id="IPR013154">
    <property type="entry name" value="ADH-like_N"/>
</dbReference>
<dbReference type="SMART" id="SM00829">
    <property type="entry name" value="PKS_ER"/>
    <property type="match status" value="1"/>
</dbReference>